<comment type="caution">
    <text evidence="1">The sequence shown here is derived from an EMBL/GenBank/DDBJ whole genome shotgun (WGS) entry which is preliminary data.</text>
</comment>
<accession>A0A0E9NDK7</accession>
<proteinExistence type="predicted"/>
<dbReference type="Proteomes" id="UP000033140">
    <property type="component" value="Unassembled WGS sequence"/>
</dbReference>
<keyword evidence="2" id="KW-1185">Reference proteome</keyword>
<gene>
    <name evidence="1" type="ORF">G7K_2014-t1</name>
</gene>
<name>A0A0E9NDK7_SAICN</name>
<reference evidence="1 2" key="3">
    <citation type="journal article" date="2015" name="Genome Announc.">
        <title>Draft Genome Sequence of the Archiascomycetous Yeast Saitoella complicata.</title>
        <authorList>
            <person name="Yamauchi K."/>
            <person name="Kondo S."/>
            <person name="Hamamoto M."/>
            <person name="Takahashi Y."/>
            <person name="Ogura Y."/>
            <person name="Hayashi T."/>
            <person name="Nishida H."/>
        </authorList>
    </citation>
    <scope>NUCLEOTIDE SEQUENCE [LARGE SCALE GENOMIC DNA]</scope>
    <source>
        <strain evidence="1 2">NRRL Y-17804</strain>
    </source>
</reference>
<reference evidence="1 2" key="2">
    <citation type="journal article" date="2014" name="J. Gen. Appl. Microbiol.">
        <title>The early diverging ascomycetous budding yeast Saitoella complicata has three histone deacetylases belonging to the Clr6, Hos2, and Rpd3 lineages.</title>
        <authorList>
            <person name="Nishida H."/>
            <person name="Matsumoto T."/>
            <person name="Kondo S."/>
            <person name="Hamamoto M."/>
            <person name="Yoshikawa H."/>
        </authorList>
    </citation>
    <scope>NUCLEOTIDE SEQUENCE [LARGE SCALE GENOMIC DNA]</scope>
    <source>
        <strain evidence="1 2">NRRL Y-17804</strain>
    </source>
</reference>
<dbReference type="AlphaFoldDB" id="A0A0E9NDK7"/>
<evidence type="ECO:0000313" key="1">
    <source>
        <dbReference type="EMBL" id="GAO47816.1"/>
    </source>
</evidence>
<sequence length="74" mass="8520">MRTNSGRFEFGRGEQLRLPPYQCMLLGRRQLVWHTAPETDPNNSTLLSTVIREVADNPSFDYFPSLWTPPSLIP</sequence>
<organism evidence="1 2">
    <name type="scientific">Saitoella complicata (strain BCRC 22490 / CBS 7301 / JCM 7358 / NBRC 10748 / NRRL Y-17804)</name>
    <dbReference type="NCBI Taxonomy" id="698492"/>
    <lineage>
        <taxon>Eukaryota</taxon>
        <taxon>Fungi</taxon>
        <taxon>Dikarya</taxon>
        <taxon>Ascomycota</taxon>
        <taxon>Taphrinomycotina</taxon>
        <taxon>Taphrinomycotina incertae sedis</taxon>
        <taxon>Saitoella</taxon>
    </lineage>
</organism>
<protein>
    <submittedName>
        <fullName evidence="1">Uncharacterized protein</fullName>
    </submittedName>
</protein>
<reference evidence="1 2" key="1">
    <citation type="journal article" date="2011" name="J. Gen. Appl. Microbiol.">
        <title>Draft genome sequencing of the enigmatic yeast Saitoella complicata.</title>
        <authorList>
            <person name="Nishida H."/>
            <person name="Hamamoto M."/>
            <person name="Sugiyama J."/>
        </authorList>
    </citation>
    <scope>NUCLEOTIDE SEQUENCE [LARGE SCALE GENOMIC DNA]</scope>
    <source>
        <strain evidence="1 2">NRRL Y-17804</strain>
    </source>
</reference>
<dbReference type="EMBL" id="BACD03000011">
    <property type="protein sequence ID" value="GAO47816.1"/>
    <property type="molecule type" value="Genomic_DNA"/>
</dbReference>
<evidence type="ECO:0000313" key="2">
    <source>
        <dbReference type="Proteomes" id="UP000033140"/>
    </source>
</evidence>